<feature type="signal peptide" evidence="1">
    <location>
        <begin position="1"/>
        <end position="18"/>
    </location>
</feature>
<name>A0ABN9V481_9DINO</name>
<evidence type="ECO:0000256" key="1">
    <source>
        <dbReference type="SAM" id="SignalP"/>
    </source>
</evidence>
<accession>A0ABN9V481</accession>
<evidence type="ECO:0000313" key="2">
    <source>
        <dbReference type="EMBL" id="CAK0867472.1"/>
    </source>
</evidence>
<keyword evidence="3" id="KW-1185">Reference proteome</keyword>
<dbReference type="EMBL" id="CAUYUJ010016648">
    <property type="protein sequence ID" value="CAK0867472.1"/>
    <property type="molecule type" value="Genomic_DNA"/>
</dbReference>
<organism evidence="2 3">
    <name type="scientific">Prorocentrum cordatum</name>
    <dbReference type="NCBI Taxonomy" id="2364126"/>
    <lineage>
        <taxon>Eukaryota</taxon>
        <taxon>Sar</taxon>
        <taxon>Alveolata</taxon>
        <taxon>Dinophyceae</taxon>
        <taxon>Prorocentrales</taxon>
        <taxon>Prorocentraceae</taxon>
        <taxon>Prorocentrum</taxon>
    </lineage>
</organism>
<feature type="chain" id="PRO_5046414260" description="Protein xylosyltransferase" evidence="1">
    <location>
        <begin position="19"/>
        <end position="446"/>
    </location>
</feature>
<comment type="caution">
    <text evidence="2">The sequence shown here is derived from an EMBL/GenBank/DDBJ whole genome shotgun (WGS) entry which is preliminary data.</text>
</comment>
<keyword evidence="1" id="KW-0732">Signal</keyword>
<gene>
    <name evidence="2" type="ORF">PCOR1329_LOCUS54400</name>
</gene>
<dbReference type="Proteomes" id="UP001189429">
    <property type="component" value="Unassembled WGS sequence"/>
</dbReference>
<protein>
    <recommendedName>
        <fullName evidence="4">Protein xylosyltransferase</fullName>
    </recommendedName>
</protein>
<proteinExistence type="predicted"/>
<sequence length="446" mass="50241">MTAPGALLLVLGLPQAFCAAPACAAGAVHCDSQLIQTRVQPEEAPRTCLWTAGAHQVADGSSRASECERDCVEQDKVCPFAEGRFCSCAEDFFPPRGEGELAASVALENSSRARPVRRSSERRQVSFFGQRVVAPDECLSKFTNSSTYTVMIVFAGRKATMQVLLRYVDKMVHQCSVHEVHLWDYARDKLDHYWMKGIGKRRNGTEVQVMTHGLDGHGWADVYEFYSSKKSGPERPRWTPQSTRATRENTVLVKADDDIVYIDTSRFDSYVEYIRTHREKFIVHANIVNNGITAYYQAKHIRELKARIHGLEEYPHEYGQPGLFGPLLLNGGSRASDLHRYFLAHRQNFSWSEGCIVYGKEVAARYGQPGQGRFSINFFGARWAQWDNVHRLALNPEGDEVGITTQGSAEGKEQCIFTSFNVCHFSFFTQAVSYDVYQAYAKLSNQ</sequence>
<reference evidence="2" key="1">
    <citation type="submission" date="2023-10" db="EMBL/GenBank/DDBJ databases">
        <authorList>
            <person name="Chen Y."/>
            <person name="Shah S."/>
            <person name="Dougan E. K."/>
            <person name="Thang M."/>
            <person name="Chan C."/>
        </authorList>
    </citation>
    <scope>NUCLEOTIDE SEQUENCE [LARGE SCALE GENOMIC DNA]</scope>
</reference>
<evidence type="ECO:0008006" key="4">
    <source>
        <dbReference type="Google" id="ProtNLM"/>
    </source>
</evidence>
<evidence type="ECO:0000313" key="3">
    <source>
        <dbReference type="Proteomes" id="UP001189429"/>
    </source>
</evidence>